<dbReference type="AlphaFoldDB" id="A2DZ34"/>
<evidence type="ECO:0000256" key="5">
    <source>
        <dbReference type="ARBA" id="ARBA00023002"/>
    </source>
</evidence>
<keyword evidence="8" id="KW-1185">Reference proteome</keyword>
<evidence type="ECO:0000259" key="6">
    <source>
        <dbReference type="Pfam" id="PF00881"/>
    </source>
</evidence>
<evidence type="ECO:0000256" key="3">
    <source>
        <dbReference type="ARBA" id="ARBA00022630"/>
    </source>
</evidence>
<dbReference type="Proteomes" id="UP000001542">
    <property type="component" value="Unassembled WGS sequence"/>
</dbReference>
<dbReference type="VEuPathDB" id="TrichDB:TVAG_026310"/>
<evidence type="ECO:0000256" key="4">
    <source>
        <dbReference type="ARBA" id="ARBA00022643"/>
    </source>
</evidence>
<feature type="domain" description="Nitroreductase" evidence="6">
    <location>
        <begin position="8"/>
        <end position="162"/>
    </location>
</feature>
<organism evidence="7 8">
    <name type="scientific">Trichomonas vaginalis (strain ATCC PRA-98 / G3)</name>
    <dbReference type="NCBI Taxonomy" id="412133"/>
    <lineage>
        <taxon>Eukaryota</taxon>
        <taxon>Metamonada</taxon>
        <taxon>Parabasalia</taxon>
        <taxon>Trichomonadida</taxon>
        <taxon>Trichomonadidae</taxon>
        <taxon>Trichomonas</taxon>
    </lineage>
</organism>
<dbReference type="InParanoid" id="A2DZ34"/>
<dbReference type="Gene3D" id="3.40.109.10">
    <property type="entry name" value="NADH Oxidase"/>
    <property type="match status" value="1"/>
</dbReference>
<protein>
    <submittedName>
        <fullName evidence="7">Nitroreductase family protein</fullName>
    </submittedName>
</protein>
<keyword evidence="3" id="KW-0285">Flavoprotein</keyword>
<dbReference type="SUPFAM" id="SSF55469">
    <property type="entry name" value="FMN-dependent nitroreductase-like"/>
    <property type="match status" value="1"/>
</dbReference>
<sequence length="182" mass="20474">MTSVFECIERRRTIRHYDQNWVCPKEHLEAIVNAALKSPTACNRQSIDLLVITNKEVLDKIGEVGLNTLKKGTKEHMEERKHEGYKNVFTCDAPVLFLLVKNDRVNPLYTDVDAGIMCESIMLTAASYGYGTMCIGVLRATDLYEAVGIHKEDLAMAVCMGKIEDGYVPPEKPIKCKATYIE</sequence>
<evidence type="ECO:0000313" key="7">
    <source>
        <dbReference type="EMBL" id="EAY14310.1"/>
    </source>
</evidence>
<dbReference type="Pfam" id="PF00881">
    <property type="entry name" value="Nitroreductase"/>
    <property type="match status" value="1"/>
</dbReference>
<proteinExistence type="inferred from homology"/>
<evidence type="ECO:0000256" key="2">
    <source>
        <dbReference type="ARBA" id="ARBA00007118"/>
    </source>
</evidence>
<dbReference type="eggNOG" id="ENOG502T1S5">
    <property type="taxonomic scope" value="Eukaryota"/>
</dbReference>
<accession>A2DZ34</accession>
<reference evidence="7" key="1">
    <citation type="submission" date="2006-10" db="EMBL/GenBank/DDBJ databases">
        <authorList>
            <person name="Amadeo P."/>
            <person name="Zhao Q."/>
            <person name="Wortman J."/>
            <person name="Fraser-Liggett C."/>
            <person name="Carlton J."/>
        </authorList>
    </citation>
    <scope>NUCLEOTIDE SEQUENCE</scope>
    <source>
        <strain evidence="7">G3</strain>
    </source>
</reference>
<gene>
    <name evidence="7" type="ORF">TVAG_026310</name>
</gene>
<dbReference type="VEuPathDB" id="TrichDB:TVAGG3_0504770"/>
<dbReference type="CDD" id="cd02062">
    <property type="entry name" value="Nitro_FMN_reductase"/>
    <property type="match status" value="1"/>
</dbReference>
<dbReference type="InterPro" id="IPR000415">
    <property type="entry name" value="Nitroreductase-like"/>
</dbReference>
<dbReference type="SMR" id="A2DZ34"/>
<dbReference type="OrthoDB" id="41362at2759"/>
<evidence type="ECO:0000313" key="8">
    <source>
        <dbReference type="Proteomes" id="UP000001542"/>
    </source>
</evidence>
<keyword evidence="5" id="KW-0560">Oxidoreductase</keyword>
<dbReference type="RefSeq" id="XP_001326533.1">
    <property type="nucleotide sequence ID" value="XM_001326498.1"/>
</dbReference>
<evidence type="ECO:0000256" key="1">
    <source>
        <dbReference type="ARBA" id="ARBA00001917"/>
    </source>
</evidence>
<comment type="similarity">
    <text evidence="2">Belongs to the nitroreductase family.</text>
</comment>
<dbReference type="EMBL" id="DS113272">
    <property type="protein sequence ID" value="EAY14310.1"/>
    <property type="molecule type" value="Genomic_DNA"/>
</dbReference>
<reference evidence="7" key="2">
    <citation type="journal article" date="2007" name="Science">
        <title>Draft genome sequence of the sexually transmitted pathogen Trichomonas vaginalis.</title>
        <authorList>
            <person name="Carlton J.M."/>
            <person name="Hirt R.P."/>
            <person name="Silva J.C."/>
            <person name="Delcher A.L."/>
            <person name="Schatz M."/>
            <person name="Zhao Q."/>
            <person name="Wortman J.R."/>
            <person name="Bidwell S.L."/>
            <person name="Alsmark U.C.M."/>
            <person name="Besteiro S."/>
            <person name="Sicheritz-Ponten T."/>
            <person name="Noel C.J."/>
            <person name="Dacks J.B."/>
            <person name="Foster P.G."/>
            <person name="Simillion C."/>
            <person name="Van de Peer Y."/>
            <person name="Miranda-Saavedra D."/>
            <person name="Barton G.J."/>
            <person name="Westrop G.D."/>
            <person name="Mueller S."/>
            <person name="Dessi D."/>
            <person name="Fiori P.L."/>
            <person name="Ren Q."/>
            <person name="Paulsen I."/>
            <person name="Zhang H."/>
            <person name="Bastida-Corcuera F.D."/>
            <person name="Simoes-Barbosa A."/>
            <person name="Brown M.T."/>
            <person name="Hayes R.D."/>
            <person name="Mukherjee M."/>
            <person name="Okumura C.Y."/>
            <person name="Schneider R."/>
            <person name="Smith A.J."/>
            <person name="Vanacova S."/>
            <person name="Villalvazo M."/>
            <person name="Haas B.J."/>
            <person name="Pertea M."/>
            <person name="Feldblyum T.V."/>
            <person name="Utterback T.R."/>
            <person name="Shu C.L."/>
            <person name="Osoegawa K."/>
            <person name="de Jong P.J."/>
            <person name="Hrdy I."/>
            <person name="Horvathova L."/>
            <person name="Zubacova Z."/>
            <person name="Dolezal P."/>
            <person name="Malik S.B."/>
            <person name="Logsdon J.M. Jr."/>
            <person name="Henze K."/>
            <person name="Gupta A."/>
            <person name="Wang C.C."/>
            <person name="Dunne R.L."/>
            <person name="Upcroft J.A."/>
            <person name="Upcroft P."/>
            <person name="White O."/>
            <person name="Salzberg S.L."/>
            <person name="Tang P."/>
            <person name="Chiu C.-H."/>
            <person name="Lee Y.-S."/>
            <person name="Embley T.M."/>
            <person name="Coombs G.H."/>
            <person name="Mottram J.C."/>
            <person name="Tachezy J."/>
            <person name="Fraser-Liggett C.M."/>
            <person name="Johnson P.J."/>
        </authorList>
    </citation>
    <scope>NUCLEOTIDE SEQUENCE [LARGE SCALE GENOMIC DNA]</scope>
    <source>
        <strain evidence="7">G3</strain>
    </source>
</reference>
<name>A2DZ34_TRIV3</name>
<comment type="cofactor">
    <cofactor evidence="1">
        <name>FMN</name>
        <dbReference type="ChEBI" id="CHEBI:58210"/>
    </cofactor>
</comment>
<dbReference type="KEGG" id="tva:4772298"/>
<dbReference type="PANTHER" id="PTHR43673:SF2">
    <property type="entry name" value="NITROREDUCTASE"/>
    <property type="match status" value="1"/>
</dbReference>
<dbReference type="GO" id="GO:0016491">
    <property type="term" value="F:oxidoreductase activity"/>
    <property type="evidence" value="ECO:0007669"/>
    <property type="project" value="UniProtKB-KW"/>
</dbReference>
<keyword evidence="4" id="KW-0288">FMN</keyword>
<dbReference type="PANTHER" id="PTHR43673">
    <property type="entry name" value="NAD(P)H NITROREDUCTASE YDGI-RELATED"/>
    <property type="match status" value="1"/>
</dbReference>
<dbReference type="InterPro" id="IPR029479">
    <property type="entry name" value="Nitroreductase"/>
</dbReference>